<dbReference type="RefSeq" id="WP_092788103.1">
    <property type="nucleotide sequence ID" value="NZ_FNAP01000028.1"/>
</dbReference>
<dbReference type="OrthoDB" id="235631at2"/>
<organism evidence="5 6">
    <name type="scientific">Rhodospira trueperi</name>
    <dbReference type="NCBI Taxonomy" id="69960"/>
    <lineage>
        <taxon>Bacteria</taxon>
        <taxon>Pseudomonadati</taxon>
        <taxon>Pseudomonadota</taxon>
        <taxon>Alphaproteobacteria</taxon>
        <taxon>Rhodospirillales</taxon>
        <taxon>Rhodospirillaceae</taxon>
        <taxon>Rhodospira</taxon>
    </lineage>
</organism>
<protein>
    <submittedName>
        <fullName evidence="5">Tetratricopeptide repeat-containing protein</fullName>
    </submittedName>
</protein>
<dbReference type="AlphaFoldDB" id="A0A1G7I0B3"/>
<keyword evidence="3" id="KW-0175">Coiled coil</keyword>
<dbReference type="PANTHER" id="PTHR45641">
    <property type="entry name" value="TETRATRICOPEPTIDE REPEAT PROTEIN (AFU_ORTHOLOGUE AFUA_6G03870)"/>
    <property type="match status" value="1"/>
</dbReference>
<feature type="domain" description="Novel STAND NTPase 1" evidence="4">
    <location>
        <begin position="220"/>
        <end position="667"/>
    </location>
</feature>
<dbReference type="PANTHER" id="PTHR45641:SF19">
    <property type="entry name" value="NEPHROCYSTIN-3"/>
    <property type="match status" value="1"/>
</dbReference>
<dbReference type="InterPro" id="IPR027417">
    <property type="entry name" value="P-loop_NTPase"/>
</dbReference>
<evidence type="ECO:0000313" key="6">
    <source>
        <dbReference type="Proteomes" id="UP000199412"/>
    </source>
</evidence>
<dbReference type="EMBL" id="FNAP01000028">
    <property type="protein sequence ID" value="SDF06172.1"/>
    <property type="molecule type" value="Genomic_DNA"/>
</dbReference>
<evidence type="ECO:0000256" key="3">
    <source>
        <dbReference type="SAM" id="Coils"/>
    </source>
</evidence>
<dbReference type="Pfam" id="PF20703">
    <property type="entry name" value="nSTAND1"/>
    <property type="match status" value="1"/>
</dbReference>
<evidence type="ECO:0000259" key="4">
    <source>
        <dbReference type="Pfam" id="PF20703"/>
    </source>
</evidence>
<name>A0A1G7I0B3_9PROT</name>
<dbReference type="SMART" id="SM00028">
    <property type="entry name" value="TPR"/>
    <property type="match status" value="6"/>
</dbReference>
<feature type="coiled-coil region" evidence="3">
    <location>
        <begin position="742"/>
        <end position="769"/>
    </location>
</feature>
<dbReference type="Pfam" id="PF13374">
    <property type="entry name" value="TPR_10"/>
    <property type="match status" value="1"/>
</dbReference>
<reference evidence="5 6" key="1">
    <citation type="submission" date="2016-10" db="EMBL/GenBank/DDBJ databases">
        <authorList>
            <person name="de Groot N.N."/>
        </authorList>
    </citation>
    <scope>NUCLEOTIDE SEQUENCE [LARGE SCALE GENOMIC DNA]</scope>
    <source>
        <strain evidence="5 6">ATCC 700224</strain>
    </source>
</reference>
<gene>
    <name evidence="5" type="ORF">SAMN05421720_1284</name>
</gene>
<dbReference type="Gene3D" id="1.25.40.10">
    <property type="entry name" value="Tetratricopeptide repeat domain"/>
    <property type="match status" value="2"/>
</dbReference>
<evidence type="ECO:0000256" key="1">
    <source>
        <dbReference type="ARBA" id="ARBA00022737"/>
    </source>
</evidence>
<proteinExistence type="predicted"/>
<keyword evidence="6" id="KW-1185">Reference proteome</keyword>
<accession>A0A1G7I0B3</accession>
<dbReference type="InterPro" id="IPR049052">
    <property type="entry name" value="nSTAND1"/>
</dbReference>
<dbReference type="InterPro" id="IPR019734">
    <property type="entry name" value="TPR_rpt"/>
</dbReference>
<dbReference type="SUPFAM" id="SSF48452">
    <property type="entry name" value="TPR-like"/>
    <property type="match status" value="1"/>
</dbReference>
<keyword evidence="1" id="KW-0677">Repeat</keyword>
<evidence type="ECO:0000313" key="5">
    <source>
        <dbReference type="EMBL" id="SDF06172.1"/>
    </source>
</evidence>
<dbReference type="Proteomes" id="UP000199412">
    <property type="component" value="Unassembled WGS sequence"/>
</dbReference>
<dbReference type="STRING" id="69960.SAMN05421720_1284"/>
<keyword evidence="2" id="KW-0802">TPR repeat</keyword>
<sequence length="1184" mass="128659">MPDRTPVTVFISSPGDVAAERRRCVLVINRLNQEFGRFLEVRPYLWETEPMLAGGHFQDIIEPLPGDSDIVVVILWSRLGSPLPARTDKREYHGLDGRVPVTGTEWEVENALQAHAEKGRPDLLVYRNRTEARATGRDGKALRHAAEQLDALEGFWTRHFKDAETGGFKLGYNSYTSADQFEEKLETHLRARLKRLLPAEPAAPDGGGADAGLSWYQGSPFRGLCAFDVEHAAIFFGRWQARTQVIDTLSAQAERGRAFALVLGASGSGKSSLVRAGVLPLLERPGVTSGISVWRRCILMPGAHGTADDGDVFDRLAWALLERREALPEIATDYTAERLAARLREGGGGDILERALRQVANGERLPTRPDGPPPARLVLVLVIDQLEEIFTDARAFPAEAVERFARLLLALADSGVVWVIATLRSDFFHRLAEVPALLALSAGDGLITLAPASGAELDQIIRLPAQAAGLTFEQDPETRAGLDTVLREAAGGPDALPLLEFTLDELYRRDVDEHGRSELTFESYEALGGLEGAIAGRAEAACAALGADRAKAVDGVLLALAGLEAGDGAEGADAATLRVVAGADLARTAERAAVVDALVAARLLVSDAGPLAQGESQGRTTVRLAHEALLRRWPRYTELLARERDFLKARGRVHAALGVWLDQNRDPARLLPDGIALAEAEDLLSRRREDLEAAAIAYIEASSKAARARRDRRLRRTRMVAAAMALLAVLSGVGAWFGFTGQREAERQAVIAEQRKDEAESALRTATRAANTLVVDLAQKFKDSSVPIAITRSILEEARKLQDTLSERFPDDAGLQRSKAVALNELGEMLAKQGSLSDAEAAYREGLDTQRTLAARDPENTVLQRGVSADLLGIGDVRLLAGDAAAALVAYEESLDISRALAARDPDKLEFQIDVWASLNRVGDVRSQQEEAAAALATYEEALEIARALVAGDPDNPLWQDNLSMNLDNVGNARLQEGDVAAARAAYQEGLEIRHALTERDPDNTRWQNLVANSLNRIGDVRLRAGDATAALAAFQESLEIIRSLAIKDPENMFWQNDVSVALSRIGNMQLRLNDPAAALVAYQESLDISLVLVDRDPDNSHWQRGLIVSHWKIGDWQADHGTAAEARDHYAEALQITEDLAAANRLAPTNAWFVDGLKRRIATLEEVTPPNDGGSKPGSRKRQ</sequence>
<dbReference type="SUPFAM" id="SSF52540">
    <property type="entry name" value="P-loop containing nucleoside triphosphate hydrolases"/>
    <property type="match status" value="1"/>
</dbReference>
<dbReference type="InterPro" id="IPR011990">
    <property type="entry name" value="TPR-like_helical_dom_sf"/>
</dbReference>
<evidence type="ECO:0000256" key="2">
    <source>
        <dbReference type="ARBA" id="ARBA00022803"/>
    </source>
</evidence>